<keyword evidence="3" id="KW-1185">Reference proteome</keyword>
<reference evidence="2" key="1">
    <citation type="submission" date="2020-07" db="EMBL/GenBank/DDBJ databases">
        <authorList>
            <person name="Nazaruddin N."/>
        </authorList>
    </citation>
    <scope>NUCLEOTIDE SEQUENCE</scope>
</reference>
<evidence type="ECO:0000313" key="2">
    <source>
        <dbReference type="EMBL" id="CAD1471491.1"/>
    </source>
</evidence>
<dbReference type="Proteomes" id="UP000752696">
    <property type="component" value="Unassembled WGS sequence"/>
</dbReference>
<dbReference type="EMBL" id="CAJDYZ010004490">
    <property type="protein sequence ID" value="CAD1471491.1"/>
    <property type="molecule type" value="Genomic_DNA"/>
</dbReference>
<feature type="non-terminal residue" evidence="2">
    <location>
        <position position="1"/>
    </location>
</feature>
<evidence type="ECO:0000256" key="1">
    <source>
        <dbReference type="SAM" id="MobiDB-lite"/>
    </source>
</evidence>
<feature type="region of interest" description="Disordered" evidence="1">
    <location>
        <begin position="56"/>
        <end position="77"/>
    </location>
</feature>
<accession>A0A6V7GYY3</accession>
<organism evidence="2 3">
    <name type="scientific">Heterotrigona itama</name>
    <dbReference type="NCBI Taxonomy" id="395501"/>
    <lineage>
        <taxon>Eukaryota</taxon>
        <taxon>Metazoa</taxon>
        <taxon>Ecdysozoa</taxon>
        <taxon>Arthropoda</taxon>
        <taxon>Hexapoda</taxon>
        <taxon>Insecta</taxon>
        <taxon>Pterygota</taxon>
        <taxon>Neoptera</taxon>
        <taxon>Endopterygota</taxon>
        <taxon>Hymenoptera</taxon>
        <taxon>Apocrita</taxon>
        <taxon>Aculeata</taxon>
        <taxon>Apoidea</taxon>
        <taxon>Anthophila</taxon>
        <taxon>Apidae</taxon>
        <taxon>Heterotrigona</taxon>
    </lineage>
</organism>
<protein>
    <submittedName>
        <fullName evidence="2">Uncharacterized protein</fullName>
    </submittedName>
</protein>
<feature type="compositionally biased region" description="Basic residues" evidence="1">
    <location>
        <begin position="62"/>
        <end position="77"/>
    </location>
</feature>
<name>A0A6V7GYY3_9HYME</name>
<comment type="caution">
    <text evidence="2">The sequence shown here is derived from an EMBL/GenBank/DDBJ whole genome shotgun (WGS) entry which is preliminary data.</text>
</comment>
<dbReference type="AlphaFoldDB" id="A0A6V7GYY3"/>
<gene>
    <name evidence="2" type="ORF">MHI_LOCUS240270</name>
</gene>
<sequence length="77" mass="8662">QEKRAVVVNQNQYLVYVKSREVSSVLFAVPISVTRPDNSIGIRVMSRISVSLSTRSVSPLSRRSKYRKRGGRTKKGP</sequence>
<evidence type="ECO:0000313" key="3">
    <source>
        <dbReference type="Proteomes" id="UP000752696"/>
    </source>
</evidence>
<proteinExistence type="predicted"/>